<evidence type="ECO:0000313" key="1">
    <source>
        <dbReference type="EMBL" id="CAA7406062.1"/>
    </source>
</evidence>
<dbReference type="OrthoDB" id="780443at2759"/>
<accession>A0A7I8L8G7</accession>
<evidence type="ECO:0000313" key="2">
    <source>
        <dbReference type="Proteomes" id="UP000663760"/>
    </source>
</evidence>
<protein>
    <submittedName>
        <fullName evidence="1">Uncharacterized protein</fullName>
    </submittedName>
</protein>
<reference evidence="1" key="1">
    <citation type="submission" date="2020-02" db="EMBL/GenBank/DDBJ databases">
        <authorList>
            <person name="Scholz U."/>
            <person name="Mascher M."/>
            <person name="Fiebig A."/>
        </authorList>
    </citation>
    <scope>NUCLEOTIDE SEQUENCE</scope>
</reference>
<proteinExistence type="predicted"/>
<dbReference type="InterPro" id="IPR052160">
    <property type="entry name" value="Gypsy_RT_Integrase-like"/>
</dbReference>
<keyword evidence="2" id="KW-1185">Reference proteome</keyword>
<organism evidence="1 2">
    <name type="scientific">Spirodela intermedia</name>
    <name type="common">Intermediate duckweed</name>
    <dbReference type="NCBI Taxonomy" id="51605"/>
    <lineage>
        <taxon>Eukaryota</taxon>
        <taxon>Viridiplantae</taxon>
        <taxon>Streptophyta</taxon>
        <taxon>Embryophyta</taxon>
        <taxon>Tracheophyta</taxon>
        <taxon>Spermatophyta</taxon>
        <taxon>Magnoliopsida</taxon>
        <taxon>Liliopsida</taxon>
        <taxon>Araceae</taxon>
        <taxon>Lemnoideae</taxon>
        <taxon>Spirodela</taxon>
    </lineage>
</organism>
<dbReference type="Proteomes" id="UP000663760">
    <property type="component" value="Chromosome 12"/>
</dbReference>
<sequence length="172" mass="20197">MSPFRLIFGKACHLPVELEHRAYWAIKKLNLSLDEVGKHRLLQLQELQELRRDAYENAEIYKEKTKAFHDKNIRRRTFNVNEKVWLYNSRLKLFPGKLRSWWDGPYVVVESFDNGSVLISDPKSDKQFKVNGHRLKPYLTAEPPTPADKVNLHLPEVHEDVIKVTPSSHRSL</sequence>
<gene>
    <name evidence="1" type="ORF">SI8410_12016740</name>
</gene>
<dbReference type="EMBL" id="LR746275">
    <property type="protein sequence ID" value="CAA7406062.1"/>
    <property type="molecule type" value="Genomic_DNA"/>
</dbReference>
<dbReference type="PANTHER" id="PTHR47266">
    <property type="entry name" value="ENDONUCLEASE-RELATED"/>
    <property type="match status" value="1"/>
</dbReference>
<dbReference type="AlphaFoldDB" id="A0A7I8L8G7"/>
<name>A0A7I8L8G7_SPIIN</name>